<dbReference type="PANTHER" id="PTHR21043:SF0">
    <property type="entry name" value="MITOCHONDRIAL ASSEMBLY OF RIBOSOMAL LARGE SUBUNIT PROTEIN 1"/>
    <property type="match status" value="1"/>
</dbReference>
<dbReference type="InterPro" id="IPR043519">
    <property type="entry name" value="NT_sf"/>
</dbReference>
<dbReference type="GO" id="GO:0090071">
    <property type="term" value="P:negative regulation of ribosome biogenesis"/>
    <property type="evidence" value="ECO:0007669"/>
    <property type="project" value="TreeGrafter"/>
</dbReference>
<evidence type="ECO:0000256" key="1">
    <source>
        <dbReference type="ARBA" id="ARBA00010574"/>
    </source>
</evidence>
<comment type="similarity">
    <text evidence="1">Belongs to the Iojap/RsfS family.</text>
</comment>
<dbReference type="InterPro" id="IPR004394">
    <property type="entry name" value="Iojap/RsfS/C7orf30"/>
</dbReference>
<gene>
    <name evidence="2" type="ORF">HGMM_F34B05C27</name>
</gene>
<dbReference type="GO" id="GO:0043023">
    <property type="term" value="F:ribosomal large subunit binding"/>
    <property type="evidence" value="ECO:0007669"/>
    <property type="project" value="TreeGrafter"/>
</dbReference>
<accession>H5SIR7</accession>
<dbReference type="EMBL" id="AP011736">
    <property type="protein sequence ID" value="BAL56053.1"/>
    <property type="molecule type" value="Genomic_DNA"/>
</dbReference>
<evidence type="ECO:0000313" key="2">
    <source>
        <dbReference type="EMBL" id="BAL56053.1"/>
    </source>
</evidence>
<sequence>MLLDIRDISLITDYFILCTGTSERQLKAILEGIEEVIYKHYGLHPWHVEGEAANGWVLLDYGDIVVHIFAPQQRSYYDLESLWKRAHVVLRIQ</sequence>
<dbReference type="HAMAP" id="MF_01477">
    <property type="entry name" value="Iojap_RsfS"/>
    <property type="match status" value="1"/>
</dbReference>
<dbReference type="PANTHER" id="PTHR21043">
    <property type="entry name" value="IOJAP SUPERFAMILY ORTHOLOG"/>
    <property type="match status" value="1"/>
</dbReference>
<name>H5SIR7_9ZZZZ</name>
<reference evidence="2" key="1">
    <citation type="journal article" date="2005" name="Environ. Microbiol.">
        <title>Genetic and functional properties of uncultivated thermophilic crenarchaeotes from a subsurface gold mine as revealed by analysis of genome fragments.</title>
        <authorList>
            <person name="Nunoura T."/>
            <person name="Hirayama H."/>
            <person name="Takami H."/>
            <person name="Oida H."/>
            <person name="Nishi S."/>
            <person name="Shimamura S."/>
            <person name="Suzuki Y."/>
            <person name="Inagaki F."/>
            <person name="Takai K."/>
            <person name="Nealson K.H."/>
            <person name="Horikoshi K."/>
        </authorList>
    </citation>
    <scope>NUCLEOTIDE SEQUENCE</scope>
</reference>
<dbReference type="Gene3D" id="3.30.460.10">
    <property type="entry name" value="Beta Polymerase, domain 2"/>
    <property type="match status" value="1"/>
</dbReference>
<dbReference type="SUPFAM" id="SSF81301">
    <property type="entry name" value="Nucleotidyltransferase"/>
    <property type="match status" value="1"/>
</dbReference>
<proteinExistence type="inferred from homology"/>
<organism evidence="2">
    <name type="scientific">uncultured prokaryote</name>
    <dbReference type="NCBI Taxonomy" id="198431"/>
    <lineage>
        <taxon>unclassified sequences</taxon>
        <taxon>environmental samples</taxon>
    </lineage>
</organism>
<protein>
    <submittedName>
        <fullName evidence="2">Hypothetical conserved protein</fullName>
    </submittedName>
</protein>
<reference evidence="2" key="2">
    <citation type="journal article" date="2012" name="PLoS ONE">
        <title>A Deeply Branching Thermophilic Bacterium with an Ancient Acetyl-CoA Pathway Dominates a Subsurface Ecosystem.</title>
        <authorList>
            <person name="Takami H."/>
            <person name="Noguchi H."/>
            <person name="Takaki Y."/>
            <person name="Uchiyama I."/>
            <person name="Toyoda A."/>
            <person name="Nishi S."/>
            <person name="Chee G.-J."/>
            <person name="Arai W."/>
            <person name="Nunoura T."/>
            <person name="Itoh T."/>
            <person name="Hattori M."/>
            <person name="Takai K."/>
        </authorList>
    </citation>
    <scope>NUCLEOTIDE SEQUENCE</scope>
</reference>
<dbReference type="AlphaFoldDB" id="H5SIR7"/>
<dbReference type="Pfam" id="PF02410">
    <property type="entry name" value="RsfS"/>
    <property type="match status" value="1"/>
</dbReference>
<dbReference type="NCBIfam" id="TIGR00090">
    <property type="entry name" value="rsfS_iojap_ybeB"/>
    <property type="match status" value="1"/>
</dbReference>